<dbReference type="AlphaFoldDB" id="A0A4Z0F9W5"/>
<evidence type="ECO:0000256" key="4">
    <source>
        <dbReference type="ARBA" id="ARBA00013106"/>
    </source>
</evidence>
<evidence type="ECO:0000256" key="10">
    <source>
        <dbReference type="ARBA" id="ARBA00030730"/>
    </source>
</evidence>
<evidence type="ECO:0000256" key="3">
    <source>
        <dbReference type="ARBA" id="ARBA00009759"/>
    </source>
</evidence>
<evidence type="ECO:0000313" key="12">
    <source>
        <dbReference type="EMBL" id="TFZ83208.1"/>
    </source>
</evidence>
<dbReference type="GO" id="GO:0008934">
    <property type="term" value="F:inositol monophosphate 1-phosphatase activity"/>
    <property type="evidence" value="ECO:0007669"/>
    <property type="project" value="TreeGrafter"/>
</dbReference>
<organism evidence="12 13">
    <name type="scientific">Candidatus Macondimonas diazotrophica</name>
    <dbReference type="NCBI Taxonomy" id="2305248"/>
    <lineage>
        <taxon>Bacteria</taxon>
        <taxon>Pseudomonadati</taxon>
        <taxon>Pseudomonadota</taxon>
        <taxon>Gammaproteobacteria</taxon>
        <taxon>Chromatiales</taxon>
        <taxon>Ectothiorhodospiraceae</taxon>
        <taxon>Candidatus Macondimonas</taxon>
    </lineage>
</organism>
<dbReference type="SUPFAM" id="SSF56655">
    <property type="entry name" value="Carbohydrate phosphatase"/>
    <property type="match status" value="1"/>
</dbReference>
<reference evidence="12 13" key="1">
    <citation type="journal article" date="2019" name="ISME J.">
        <title>Candidatus Macondimonas diazotrophica, a novel gammaproteobacterial genus dominating crude-oil-contaminated coastal sediments.</title>
        <authorList>
            <person name="Karthikeyan S."/>
            <person name="Konstantinidis K."/>
        </authorList>
    </citation>
    <scope>NUCLEOTIDE SEQUENCE [LARGE SCALE GENOMIC DNA]</scope>
    <source>
        <strain evidence="12 13">KTK01</strain>
    </source>
</reference>
<dbReference type="EC" id="3.1.3.25" evidence="4"/>
<proteinExistence type="inferred from homology"/>
<feature type="binding site" evidence="11">
    <location>
        <position position="86"/>
    </location>
    <ligand>
        <name>Mg(2+)</name>
        <dbReference type="ChEBI" id="CHEBI:18420"/>
        <label>1</label>
        <note>catalytic</note>
    </ligand>
</feature>
<dbReference type="FunFam" id="3.30.540.10:FF:000003">
    <property type="entry name" value="Inositol-1-monophosphatase"/>
    <property type="match status" value="1"/>
</dbReference>
<accession>A0A4Z0F9W5</accession>
<evidence type="ECO:0000313" key="13">
    <source>
        <dbReference type="Proteomes" id="UP000297890"/>
    </source>
</evidence>
<dbReference type="PANTHER" id="PTHR20854:SF4">
    <property type="entry name" value="INOSITOL-1-MONOPHOSPHATASE-RELATED"/>
    <property type="match status" value="1"/>
</dbReference>
<evidence type="ECO:0000256" key="11">
    <source>
        <dbReference type="PIRSR" id="PIRSR600760-2"/>
    </source>
</evidence>
<sequence length="255" mass="27809">MTTSPMLDTAIAAARAAEAIIRRYYEGEFAVQLKADQTPVTAADVESEEAIRLIIRERFPDHGFYGEEGGMENADAEWVWLIDPIDGTKSFVRRYPFFSTQIALMHEGELVLGVSNAPLFGEMAWAERGHGAFLNGERIQVSDISLLEAATLSVGNIKTLAASHGWAGLGRLVQAVNRTRGYGDFYHYHLLAAGKIDVVIESDLNILDIAALTVIIREAGGDVTQLDGNPVDLKTSSLLATNGRLRHAVNELLQS</sequence>
<keyword evidence="6" id="KW-0378">Hydrolase</keyword>
<feature type="binding site" evidence="11">
    <location>
        <position position="83"/>
    </location>
    <ligand>
        <name>Mg(2+)</name>
        <dbReference type="ChEBI" id="CHEBI:18420"/>
        <label>1</label>
        <note>catalytic</note>
    </ligand>
</feature>
<comment type="caution">
    <text evidence="12">The sequence shown here is derived from an EMBL/GenBank/DDBJ whole genome shotgun (WGS) entry which is preliminary data.</text>
</comment>
<name>A0A4Z0F9W5_9GAMM</name>
<dbReference type="OrthoDB" id="9785695at2"/>
<keyword evidence="7" id="KW-0804">Transcription</keyword>
<protein>
    <recommendedName>
        <fullName evidence="9">Nus factor SuhB</fullName>
        <ecNumber evidence="4">3.1.3.25</ecNumber>
    </recommendedName>
    <alternativeName>
        <fullName evidence="10">Inositol-1-monophosphatase</fullName>
    </alternativeName>
</protein>
<comment type="cofactor">
    <cofactor evidence="2 11">
        <name>Mg(2+)</name>
        <dbReference type="ChEBI" id="CHEBI:18420"/>
    </cofactor>
</comment>
<dbReference type="GO" id="GO:0006020">
    <property type="term" value="P:inositol metabolic process"/>
    <property type="evidence" value="ECO:0007669"/>
    <property type="project" value="TreeGrafter"/>
</dbReference>
<evidence type="ECO:0000256" key="2">
    <source>
        <dbReference type="ARBA" id="ARBA00001946"/>
    </source>
</evidence>
<keyword evidence="8 11" id="KW-0460">Magnesium</keyword>
<comment type="catalytic activity">
    <reaction evidence="1">
        <text>a myo-inositol phosphate + H2O = myo-inositol + phosphate</text>
        <dbReference type="Rhea" id="RHEA:24056"/>
        <dbReference type="ChEBI" id="CHEBI:15377"/>
        <dbReference type="ChEBI" id="CHEBI:17268"/>
        <dbReference type="ChEBI" id="CHEBI:43474"/>
        <dbReference type="ChEBI" id="CHEBI:84139"/>
        <dbReference type="EC" id="3.1.3.25"/>
    </reaction>
</comment>
<evidence type="ECO:0000256" key="6">
    <source>
        <dbReference type="ARBA" id="ARBA00022801"/>
    </source>
</evidence>
<dbReference type="Gene3D" id="3.40.190.80">
    <property type="match status" value="1"/>
</dbReference>
<evidence type="ECO:0000256" key="5">
    <source>
        <dbReference type="ARBA" id="ARBA00022723"/>
    </source>
</evidence>
<dbReference type="InterPro" id="IPR000760">
    <property type="entry name" value="Inositol_monophosphatase-like"/>
</dbReference>
<dbReference type="GO" id="GO:0031564">
    <property type="term" value="P:transcription antitermination"/>
    <property type="evidence" value="ECO:0007669"/>
    <property type="project" value="UniProtKB-KW"/>
</dbReference>
<evidence type="ECO:0000256" key="1">
    <source>
        <dbReference type="ARBA" id="ARBA00001033"/>
    </source>
</evidence>
<feature type="binding site" evidence="11">
    <location>
        <position position="208"/>
    </location>
    <ligand>
        <name>Mg(2+)</name>
        <dbReference type="ChEBI" id="CHEBI:18420"/>
        <label>1</label>
        <note>catalytic</note>
    </ligand>
</feature>
<gene>
    <name evidence="12" type="ORF">E4680_03890</name>
</gene>
<dbReference type="PRINTS" id="PR00377">
    <property type="entry name" value="IMPHPHTASES"/>
</dbReference>
<dbReference type="EMBL" id="SRIO01000004">
    <property type="protein sequence ID" value="TFZ83208.1"/>
    <property type="molecule type" value="Genomic_DNA"/>
</dbReference>
<keyword evidence="7" id="KW-0889">Transcription antitermination</keyword>
<dbReference type="Proteomes" id="UP000297890">
    <property type="component" value="Unassembled WGS sequence"/>
</dbReference>
<keyword evidence="7" id="KW-0805">Transcription regulation</keyword>
<dbReference type="Pfam" id="PF00459">
    <property type="entry name" value="Inositol_P"/>
    <property type="match status" value="1"/>
</dbReference>
<dbReference type="PANTHER" id="PTHR20854">
    <property type="entry name" value="INOSITOL MONOPHOSPHATASE"/>
    <property type="match status" value="1"/>
</dbReference>
<feature type="binding site" evidence="11">
    <location>
        <position position="67"/>
    </location>
    <ligand>
        <name>Mg(2+)</name>
        <dbReference type="ChEBI" id="CHEBI:18420"/>
        <label>1</label>
        <note>catalytic</note>
    </ligand>
</feature>
<dbReference type="GO" id="GO:0046872">
    <property type="term" value="F:metal ion binding"/>
    <property type="evidence" value="ECO:0007669"/>
    <property type="project" value="UniProtKB-KW"/>
</dbReference>
<keyword evidence="5 11" id="KW-0479">Metal-binding</keyword>
<comment type="similarity">
    <text evidence="3">Belongs to the inositol monophosphatase superfamily.</text>
</comment>
<keyword evidence="13" id="KW-1185">Reference proteome</keyword>
<evidence type="ECO:0000256" key="9">
    <source>
        <dbReference type="ARBA" id="ARBA00023884"/>
    </source>
</evidence>
<evidence type="ECO:0000256" key="8">
    <source>
        <dbReference type="ARBA" id="ARBA00022842"/>
    </source>
</evidence>
<evidence type="ECO:0000256" key="7">
    <source>
        <dbReference type="ARBA" id="ARBA00022814"/>
    </source>
</evidence>
<dbReference type="PROSITE" id="PS00629">
    <property type="entry name" value="IMP_1"/>
    <property type="match status" value="1"/>
</dbReference>
<dbReference type="InterPro" id="IPR020583">
    <property type="entry name" value="Inositol_monoP_metal-BS"/>
</dbReference>
<feature type="binding site" evidence="11">
    <location>
        <position position="85"/>
    </location>
    <ligand>
        <name>Mg(2+)</name>
        <dbReference type="ChEBI" id="CHEBI:18420"/>
        <label>1</label>
        <note>catalytic</note>
    </ligand>
</feature>
<dbReference type="RefSeq" id="WP_135281087.1">
    <property type="nucleotide sequence ID" value="NZ_SRIO01000004.1"/>
</dbReference>
<dbReference type="Gene3D" id="3.30.540.10">
    <property type="entry name" value="Fructose-1,6-Bisphosphatase, subunit A, domain 1"/>
    <property type="match status" value="1"/>
</dbReference>
<dbReference type="GO" id="GO:0007165">
    <property type="term" value="P:signal transduction"/>
    <property type="evidence" value="ECO:0007669"/>
    <property type="project" value="TreeGrafter"/>
</dbReference>